<feature type="transmembrane region" description="Helical" evidence="5">
    <location>
        <begin position="130"/>
        <end position="151"/>
    </location>
</feature>
<dbReference type="OrthoDB" id="2901184at2759"/>
<protein>
    <recommendedName>
        <fullName evidence="8">Malic acid transport protein</fullName>
    </recommendedName>
</protein>
<dbReference type="Gene3D" id="1.50.10.150">
    <property type="entry name" value="Voltage-dependent anion channel"/>
    <property type="match status" value="1"/>
</dbReference>
<dbReference type="Pfam" id="PF03595">
    <property type="entry name" value="SLAC1"/>
    <property type="match status" value="1"/>
</dbReference>
<evidence type="ECO:0000256" key="2">
    <source>
        <dbReference type="ARBA" id="ARBA00022692"/>
    </source>
</evidence>
<comment type="caution">
    <text evidence="6">The sequence shown here is derived from an EMBL/GenBank/DDBJ whole genome shotgun (WGS) entry which is preliminary data.</text>
</comment>
<dbReference type="CDD" id="cd09317">
    <property type="entry name" value="TDT_Mae1_like"/>
    <property type="match status" value="1"/>
</dbReference>
<dbReference type="PANTHER" id="PTHR31162:SF0">
    <property type="entry name" value="MALIC ACID TRANSPORT PROTEIN"/>
    <property type="match status" value="1"/>
</dbReference>
<feature type="transmembrane region" description="Helical" evidence="5">
    <location>
        <begin position="228"/>
        <end position="247"/>
    </location>
</feature>
<keyword evidence="7" id="KW-1185">Reference proteome</keyword>
<dbReference type="Proteomes" id="UP000635477">
    <property type="component" value="Unassembled WGS sequence"/>
</dbReference>
<accession>A0A8H4UFM0</accession>
<dbReference type="EMBL" id="JABEYC010000631">
    <property type="protein sequence ID" value="KAF4975518.1"/>
    <property type="molecule type" value="Genomic_DNA"/>
</dbReference>
<evidence type="ECO:0000256" key="4">
    <source>
        <dbReference type="ARBA" id="ARBA00023136"/>
    </source>
</evidence>
<feature type="transmembrane region" description="Helical" evidence="5">
    <location>
        <begin position="166"/>
        <end position="185"/>
    </location>
</feature>
<keyword evidence="3 5" id="KW-1133">Transmembrane helix</keyword>
<feature type="transmembrane region" description="Helical" evidence="5">
    <location>
        <begin position="58"/>
        <end position="76"/>
    </location>
</feature>
<evidence type="ECO:0000256" key="5">
    <source>
        <dbReference type="SAM" id="Phobius"/>
    </source>
</evidence>
<dbReference type="GO" id="GO:0016020">
    <property type="term" value="C:membrane"/>
    <property type="evidence" value="ECO:0007669"/>
    <property type="project" value="UniProtKB-SubCell"/>
</dbReference>
<feature type="transmembrane region" description="Helical" evidence="5">
    <location>
        <begin position="372"/>
        <end position="393"/>
    </location>
</feature>
<dbReference type="InterPro" id="IPR004695">
    <property type="entry name" value="SLAC1/Mae1/Ssu1/TehA"/>
</dbReference>
<evidence type="ECO:0000256" key="3">
    <source>
        <dbReference type="ARBA" id="ARBA00022989"/>
    </source>
</evidence>
<evidence type="ECO:0000313" key="6">
    <source>
        <dbReference type="EMBL" id="KAF4975518.1"/>
    </source>
</evidence>
<organism evidence="6 7">
    <name type="scientific">Fusarium zealandicum</name>
    <dbReference type="NCBI Taxonomy" id="1053134"/>
    <lineage>
        <taxon>Eukaryota</taxon>
        <taxon>Fungi</taxon>
        <taxon>Dikarya</taxon>
        <taxon>Ascomycota</taxon>
        <taxon>Pezizomycotina</taxon>
        <taxon>Sordariomycetes</taxon>
        <taxon>Hypocreomycetidae</taxon>
        <taxon>Hypocreales</taxon>
        <taxon>Nectriaceae</taxon>
        <taxon>Fusarium</taxon>
        <taxon>Fusarium staphyleae species complex</taxon>
    </lineage>
</organism>
<evidence type="ECO:0008006" key="8">
    <source>
        <dbReference type="Google" id="ProtNLM"/>
    </source>
</evidence>
<dbReference type="InterPro" id="IPR030185">
    <property type="entry name" value="Mae1"/>
</dbReference>
<comment type="subcellular location">
    <subcellularLocation>
        <location evidence="1">Membrane</location>
        <topology evidence="1">Multi-pass membrane protein</topology>
    </subcellularLocation>
</comment>
<dbReference type="GO" id="GO:0015140">
    <property type="term" value="F:malate transmembrane transporter activity"/>
    <property type="evidence" value="ECO:0007669"/>
    <property type="project" value="InterPro"/>
</dbReference>
<dbReference type="InterPro" id="IPR038665">
    <property type="entry name" value="Voltage-dep_anion_channel_sf"/>
</dbReference>
<feature type="transmembrane region" description="Helical" evidence="5">
    <location>
        <begin position="268"/>
        <end position="289"/>
    </location>
</feature>
<keyword evidence="2 5" id="KW-0812">Transmembrane</keyword>
<dbReference type="AlphaFoldDB" id="A0A8H4UFM0"/>
<dbReference type="PANTHER" id="PTHR31162">
    <property type="entry name" value="MALIC ACID TRANSPORT PROTEIN-RELATED"/>
    <property type="match status" value="1"/>
</dbReference>
<evidence type="ECO:0000256" key="1">
    <source>
        <dbReference type="ARBA" id="ARBA00004141"/>
    </source>
</evidence>
<sequence length="413" mass="45839">MLEFGGHNGHLGFWPSLAHAENMKRDDWEEGHTRAADQRLRSSESLSQVFIRERIKHLTWAWFTFVMSTGGIALLLHNTPNQFNGLQVIGKIFFILTLVIFVILVVGLIVRFSTTASALRNSLMHPTESLFFPCSLLSVATILANTAAYGLPSTGSWLATALRVCFWLYTAASTLSAIVQFFVLFNGAHLPIHSMTPAWILPIFPAMLTGTLASAIMPSQSPEHRMPILVAGVTYQGLGWIVASLIYPLYLGRLMQDGLPAPAMRPGMFIAVGPAGYTSVAIIGMARSVPEGYGYFAKYPLAPQVLQIMALWIAVWIWCIAFWFFAFSLLAVLASAVEWKLRYSMAWWAFVFPNVGFTLATALIGEQLESPAIQWVSSAMTICLVALWFLVLYAQISAVIRKKVLWPGRDEDR</sequence>
<gene>
    <name evidence="6" type="ORF">FZEAL_7704</name>
</gene>
<feature type="transmembrane region" description="Helical" evidence="5">
    <location>
        <begin position="345"/>
        <end position="366"/>
    </location>
</feature>
<proteinExistence type="predicted"/>
<keyword evidence="4 5" id="KW-0472">Membrane</keyword>
<name>A0A8H4UFM0_9HYPO</name>
<feature type="transmembrane region" description="Helical" evidence="5">
    <location>
        <begin position="309"/>
        <end position="333"/>
    </location>
</feature>
<feature type="transmembrane region" description="Helical" evidence="5">
    <location>
        <begin position="88"/>
        <end position="110"/>
    </location>
</feature>
<feature type="transmembrane region" description="Helical" evidence="5">
    <location>
        <begin position="197"/>
        <end position="216"/>
    </location>
</feature>
<reference evidence="6" key="1">
    <citation type="journal article" date="2020" name="BMC Genomics">
        <title>Correction to: Identification and distribution of gene clusters required for synthesis of sphingolipid metabolism inhibitors in diverse species of the filamentous fungus Fusarium.</title>
        <authorList>
            <person name="Kim H.S."/>
            <person name="Lohmar J.M."/>
            <person name="Busman M."/>
            <person name="Brown D.W."/>
            <person name="Naumann T.A."/>
            <person name="Divon H.H."/>
            <person name="Lysoe E."/>
            <person name="Uhlig S."/>
            <person name="Proctor R.H."/>
        </authorList>
    </citation>
    <scope>NUCLEOTIDE SEQUENCE</scope>
    <source>
        <strain evidence="6">NRRL 22465</strain>
    </source>
</reference>
<evidence type="ECO:0000313" key="7">
    <source>
        <dbReference type="Proteomes" id="UP000635477"/>
    </source>
</evidence>
<reference evidence="6" key="2">
    <citation type="submission" date="2020-05" db="EMBL/GenBank/DDBJ databases">
        <authorList>
            <person name="Kim H.-S."/>
            <person name="Proctor R.H."/>
            <person name="Brown D.W."/>
        </authorList>
    </citation>
    <scope>NUCLEOTIDE SEQUENCE</scope>
    <source>
        <strain evidence="6">NRRL 22465</strain>
    </source>
</reference>